<accession>A0ABW5Q854</accession>
<proteinExistence type="predicted"/>
<reference evidence="3" key="1">
    <citation type="journal article" date="2019" name="Int. J. Syst. Evol. Microbiol.">
        <title>The Global Catalogue of Microorganisms (GCM) 10K type strain sequencing project: providing services to taxonomists for standard genome sequencing and annotation.</title>
        <authorList>
            <consortium name="The Broad Institute Genomics Platform"/>
            <consortium name="The Broad Institute Genome Sequencing Center for Infectious Disease"/>
            <person name="Wu L."/>
            <person name="Ma J."/>
        </authorList>
    </citation>
    <scope>NUCLEOTIDE SEQUENCE [LARGE SCALE GENOMIC DNA]</scope>
    <source>
        <strain evidence="3">TISTR 1571</strain>
    </source>
</reference>
<evidence type="ECO:0000313" key="3">
    <source>
        <dbReference type="Proteomes" id="UP001597452"/>
    </source>
</evidence>
<keyword evidence="1" id="KW-0812">Transmembrane</keyword>
<dbReference type="PANTHER" id="PTHR37304:SF1">
    <property type="entry name" value="MEMBRANE PROTEIN"/>
    <property type="match status" value="1"/>
</dbReference>
<keyword evidence="3" id="KW-1185">Reference proteome</keyword>
<evidence type="ECO:0000313" key="2">
    <source>
        <dbReference type="EMBL" id="MFD2638031.1"/>
    </source>
</evidence>
<dbReference type="EMBL" id="JBHUMZ010000013">
    <property type="protein sequence ID" value="MFD2638031.1"/>
    <property type="molecule type" value="Genomic_DNA"/>
</dbReference>
<evidence type="ECO:0000256" key="1">
    <source>
        <dbReference type="SAM" id="Phobius"/>
    </source>
</evidence>
<sequence>MRGLDTLALVLLIIGGLNWLLVGLFQWDLVAGIFGGQDSALSRIIYSLVGIAALYAFTFFAKFDHE</sequence>
<organism evidence="2 3">
    <name type="scientific">Piscibacillus salipiscarius</name>
    <dbReference type="NCBI Taxonomy" id="299480"/>
    <lineage>
        <taxon>Bacteria</taxon>
        <taxon>Bacillati</taxon>
        <taxon>Bacillota</taxon>
        <taxon>Bacilli</taxon>
        <taxon>Bacillales</taxon>
        <taxon>Bacillaceae</taxon>
        <taxon>Piscibacillus</taxon>
    </lineage>
</organism>
<dbReference type="Proteomes" id="UP001597452">
    <property type="component" value="Unassembled WGS sequence"/>
</dbReference>
<name>A0ABW5Q854_9BACI</name>
<keyword evidence="1" id="KW-0472">Membrane</keyword>
<feature type="transmembrane region" description="Helical" evidence="1">
    <location>
        <begin position="7"/>
        <end position="25"/>
    </location>
</feature>
<protein>
    <submittedName>
        <fullName evidence="2">DUF378 domain-containing protein</fullName>
    </submittedName>
</protein>
<dbReference type="RefSeq" id="WP_054752664.1">
    <property type="nucleotide sequence ID" value="NZ_JBHUMZ010000013.1"/>
</dbReference>
<keyword evidence="1" id="KW-1133">Transmembrane helix</keyword>
<dbReference type="InterPro" id="IPR007211">
    <property type="entry name" value="DUF378"/>
</dbReference>
<comment type="caution">
    <text evidence="2">The sequence shown here is derived from an EMBL/GenBank/DDBJ whole genome shotgun (WGS) entry which is preliminary data.</text>
</comment>
<dbReference type="PANTHER" id="PTHR37304">
    <property type="entry name" value="MEMBRANE PROTEIN-RELATED"/>
    <property type="match status" value="1"/>
</dbReference>
<feature type="transmembrane region" description="Helical" evidence="1">
    <location>
        <begin position="45"/>
        <end position="63"/>
    </location>
</feature>
<gene>
    <name evidence="2" type="ORF">ACFSW4_04005</name>
</gene>
<dbReference type="Pfam" id="PF04070">
    <property type="entry name" value="DUF378"/>
    <property type="match status" value="1"/>
</dbReference>